<feature type="transmembrane region" description="Helical" evidence="10">
    <location>
        <begin position="42"/>
        <end position="60"/>
    </location>
</feature>
<evidence type="ECO:0000256" key="9">
    <source>
        <dbReference type="RuleBase" id="RU003375"/>
    </source>
</evidence>
<feature type="transmembrane region" description="Helical" evidence="10">
    <location>
        <begin position="161"/>
        <end position="181"/>
    </location>
</feature>
<organism evidence="12">
    <name type="scientific">Chloroparvula sp. RCC696</name>
    <dbReference type="NCBI Taxonomy" id="2565275"/>
    <lineage>
        <taxon>Eukaryota</taxon>
        <taxon>Viridiplantae</taxon>
        <taxon>Chlorophyta</taxon>
        <taxon>Chloropicophyceae</taxon>
        <taxon>Chloropicales</taxon>
        <taxon>Chloropicaceae</taxon>
        <taxon>Chloroparvula</taxon>
    </lineage>
</organism>
<dbReference type="InterPro" id="IPR035973">
    <property type="entry name" value="Cyt_c_oxidase_su3-like_sf"/>
</dbReference>
<evidence type="ECO:0000256" key="10">
    <source>
        <dbReference type="SAM" id="Phobius"/>
    </source>
</evidence>
<protein>
    <recommendedName>
        <fullName evidence="4 9">Cytochrome c oxidase subunit 3</fullName>
    </recommendedName>
</protein>
<dbReference type="FunFam" id="1.20.120.80:FF:000002">
    <property type="entry name" value="Cytochrome c oxidase subunit 3"/>
    <property type="match status" value="1"/>
</dbReference>
<evidence type="ECO:0000259" key="11">
    <source>
        <dbReference type="PROSITE" id="PS50253"/>
    </source>
</evidence>
<evidence type="ECO:0000256" key="8">
    <source>
        <dbReference type="ARBA" id="ARBA00023136"/>
    </source>
</evidence>
<keyword evidence="5 9" id="KW-0812">Transmembrane</keyword>
<dbReference type="CDD" id="cd01665">
    <property type="entry name" value="Cyt_c_Oxidase_III"/>
    <property type="match status" value="1"/>
</dbReference>
<sequence length="264" mass="29906">MAVQRHPFHLVDPSPWPIFASLAALTTTSGGVMYMHAYTGGGSVLCFGLSMIMYSMYVWWRDVVNESTYQGHHTVAVQIGLRWGMILFIVSEVMFFFAFFWAFFNASLAPGIEIGGVWPPHGIQALNPWEVPLVNTLILLTSGASVTWAHHAILAGWRQQAIWSLILTVVLAAAFTALQVLEYLEAPFSISDGVYGSTFFLATGFHGFHVFVGTIFLTVCLFRLYQFHFTRNHHFGFEAAAWYWHFVDVVWLFLFVSIYWWGGQ</sequence>
<name>A0A4D6C467_9CHLO</name>
<dbReference type="Gene3D" id="1.10.287.70">
    <property type="match status" value="1"/>
</dbReference>
<evidence type="ECO:0000256" key="2">
    <source>
        <dbReference type="ARBA" id="ARBA00010581"/>
    </source>
</evidence>
<dbReference type="PANTHER" id="PTHR11403:SF7">
    <property type="entry name" value="CYTOCHROME C OXIDASE SUBUNIT 3"/>
    <property type="match status" value="1"/>
</dbReference>
<dbReference type="InterPro" id="IPR033945">
    <property type="entry name" value="Cyt_c_oxase_su3_dom"/>
</dbReference>
<dbReference type="GO" id="GO:0004129">
    <property type="term" value="F:cytochrome-c oxidase activity"/>
    <property type="evidence" value="ECO:0007669"/>
    <property type="project" value="InterPro"/>
</dbReference>
<dbReference type="Pfam" id="PF00510">
    <property type="entry name" value="COX3"/>
    <property type="match status" value="1"/>
</dbReference>
<dbReference type="AlphaFoldDB" id="A0A4D6C467"/>
<evidence type="ECO:0000256" key="3">
    <source>
        <dbReference type="ARBA" id="ARBA00011164"/>
    </source>
</evidence>
<dbReference type="GO" id="GO:0031967">
    <property type="term" value="C:organelle envelope"/>
    <property type="evidence" value="ECO:0007669"/>
    <property type="project" value="UniProtKB-ARBA"/>
</dbReference>
<dbReference type="SUPFAM" id="SSF81452">
    <property type="entry name" value="Cytochrome c oxidase subunit III-like"/>
    <property type="match status" value="1"/>
</dbReference>
<dbReference type="Gene3D" id="1.20.120.80">
    <property type="entry name" value="Cytochrome c oxidase, subunit III, four-helix bundle"/>
    <property type="match status" value="1"/>
</dbReference>
<keyword evidence="8 10" id="KW-0472">Membrane</keyword>
<comment type="similarity">
    <text evidence="2 9">Belongs to the cytochrome c oxidase subunit 3 family.</text>
</comment>
<dbReference type="InterPro" id="IPR024791">
    <property type="entry name" value="Cyt_c/ubiquinol_Oxase_su3"/>
</dbReference>
<keyword evidence="7 10" id="KW-1133">Transmembrane helix</keyword>
<gene>
    <name evidence="12" type="primary">cox3</name>
</gene>
<evidence type="ECO:0000256" key="7">
    <source>
        <dbReference type="ARBA" id="ARBA00022989"/>
    </source>
</evidence>
<dbReference type="GO" id="GO:0006123">
    <property type="term" value="P:mitochondrial electron transport, cytochrome c to oxygen"/>
    <property type="evidence" value="ECO:0007669"/>
    <property type="project" value="UniProtKB-ARBA"/>
</dbReference>
<keyword evidence="9 12" id="KW-0496">Mitochondrion</keyword>
<dbReference type="GO" id="GO:0045277">
    <property type="term" value="C:respiratory chain complex IV"/>
    <property type="evidence" value="ECO:0007669"/>
    <property type="project" value="UniProtKB-ARBA"/>
</dbReference>
<reference evidence="12" key="1">
    <citation type="journal article" date="2019" name="Genome Biol. Evol.">
        <title>Tracing the Evolution of the Plastome and Mitogenome in the Chloropicophyceae Uncovered Convergent tRNA Gene Losses and a Variant Plastid Genetic Code.</title>
        <authorList>
            <person name="Turmel M."/>
            <person name="Dos Santos A.L."/>
            <person name="Otis C."/>
            <person name="Sergerie R."/>
            <person name="Lemieux C."/>
        </authorList>
    </citation>
    <scope>NUCLEOTIDE SEQUENCE</scope>
</reference>
<accession>A0A4D6C467</accession>
<dbReference type="EMBL" id="MK085999">
    <property type="protein sequence ID" value="QBX98485.1"/>
    <property type="molecule type" value="Genomic_DNA"/>
</dbReference>
<feature type="transmembrane region" description="Helical" evidence="10">
    <location>
        <begin position="242"/>
        <end position="262"/>
    </location>
</feature>
<comment type="function">
    <text evidence="9">Component of the cytochrome c oxidase, the last enzyme in the mitochondrial electron transport chain which drives oxidative phosphorylation. The respiratory chain contains 3 multisubunit complexes succinate dehydrogenase (complex II, CII), ubiquinol-cytochrome c oxidoreductase (cytochrome b-c1 complex, complex III, CIII) and cytochrome c oxidase (complex IV, CIV), that cooperate to transfer electrons derived from NADH and succinate to molecular oxygen, creating an electrochemical gradient over the inner membrane that drives transmembrane transport and the ATP synthase. Cytochrome c oxidase is the component of the respiratory chain that catalyzes the reduction of oxygen to water. Electrons originating from reduced cytochrome c in the intermembrane space (IMS) are transferred via the dinuclear copper A center (CU(A)) of subunit 2 and heme A of subunit 1 to the active site in subunit 1, a binuclear center (BNC) formed by heme A3 and copper B (CU(B)). The BNC reduces molecular oxygen to 2 water molecules using 4 electrons from cytochrome c in the IMS and 4 protons from the mitochondrial matrix.</text>
</comment>
<proteinExistence type="inferred from homology"/>
<comment type="subunit">
    <text evidence="3">Component of the cytochrome c oxidase (complex IV, CIV), a multisubunit enzyme composed of a catalytic core of 3 subunits and several supernumerary subunits. The complex exists as a monomer or a dimer and forms supercomplexes (SCs) in the inner mitochondrial membrane with ubiquinol-cytochrome c oxidoreductase (cytochrome b-c1 complex, complex III, CIII).</text>
</comment>
<evidence type="ECO:0000313" key="12">
    <source>
        <dbReference type="EMBL" id="QBX98485.1"/>
    </source>
</evidence>
<evidence type="ECO:0000256" key="4">
    <source>
        <dbReference type="ARBA" id="ARBA00015944"/>
    </source>
</evidence>
<dbReference type="PROSITE" id="PS50253">
    <property type="entry name" value="COX3"/>
    <property type="match status" value="1"/>
</dbReference>
<keyword evidence="6" id="KW-1278">Translocase</keyword>
<dbReference type="InterPro" id="IPR000298">
    <property type="entry name" value="Cyt_c_oxidase-like_su3"/>
</dbReference>
<dbReference type="PANTHER" id="PTHR11403">
    <property type="entry name" value="CYTOCHROME C OXIDASE SUBUNIT III"/>
    <property type="match status" value="1"/>
</dbReference>
<geneLocation type="mitochondrion" evidence="12"/>
<dbReference type="InterPro" id="IPR013833">
    <property type="entry name" value="Cyt_c_oxidase_su3_a-hlx"/>
</dbReference>
<feature type="transmembrane region" description="Helical" evidence="10">
    <location>
        <begin position="80"/>
        <end position="104"/>
    </location>
</feature>
<evidence type="ECO:0000256" key="6">
    <source>
        <dbReference type="ARBA" id="ARBA00022967"/>
    </source>
</evidence>
<evidence type="ECO:0000256" key="1">
    <source>
        <dbReference type="ARBA" id="ARBA00004141"/>
    </source>
</evidence>
<dbReference type="GO" id="GO:0005739">
    <property type="term" value="C:mitochondrion"/>
    <property type="evidence" value="ECO:0007669"/>
    <property type="project" value="TreeGrafter"/>
</dbReference>
<evidence type="ECO:0000256" key="5">
    <source>
        <dbReference type="ARBA" id="ARBA00022692"/>
    </source>
</evidence>
<comment type="subcellular location">
    <subcellularLocation>
        <location evidence="1">Membrane</location>
        <topology evidence="1">Multi-pass membrane protein</topology>
    </subcellularLocation>
</comment>
<dbReference type="FunFam" id="1.10.287.70:FF:000082">
    <property type="entry name" value="Cytochrome c oxidase subunit 3"/>
    <property type="match status" value="1"/>
</dbReference>
<dbReference type="GO" id="GO:0031090">
    <property type="term" value="C:organelle membrane"/>
    <property type="evidence" value="ECO:0007669"/>
    <property type="project" value="UniProtKB-ARBA"/>
</dbReference>
<feature type="transmembrane region" description="Helical" evidence="10">
    <location>
        <begin position="201"/>
        <end position="222"/>
    </location>
</feature>
<feature type="domain" description="Heme-copper oxidase subunit III family profile" evidence="11">
    <location>
        <begin position="4"/>
        <end position="263"/>
    </location>
</feature>